<feature type="signal peptide" evidence="1">
    <location>
        <begin position="1"/>
        <end position="22"/>
    </location>
</feature>
<dbReference type="EMBL" id="LAHO01000022">
    <property type="protein sequence ID" value="KKO43993.1"/>
    <property type="molecule type" value="Genomic_DNA"/>
</dbReference>
<keyword evidence="2" id="KW-0489">Methyltransferase</keyword>
<name>A0A0M2V4A0_9GAMM</name>
<dbReference type="GO" id="GO:0032259">
    <property type="term" value="P:methylation"/>
    <property type="evidence" value="ECO:0007669"/>
    <property type="project" value="UniProtKB-KW"/>
</dbReference>
<accession>A0A0M2V4A0</accession>
<dbReference type="InterPro" id="IPR011048">
    <property type="entry name" value="Haem_d1_sf"/>
</dbReference>
<feature type="chain" id="PRO_5005644261" evidence="1">
    <location>
        <begin position="23"/>
        <end position="453"/>
    </location>
</feature>
<evidence type="ECO:0000313" key="3">
    <source>
        <dbReference type="Proteomes" id="UP000034228"/>
    </source>
</evidence>
<dbReference type="PATRIC" id="fig|336831.14.peg.2143"/>
<keyword evidence="1" id="KW-0732">Signal</keyword>
<keyword evidence="2" id="KW-0808">Transferase</keyword>
<reference evidence="2 3" key="1">
    <citation type="submission" date="2015-03" db="EMBL/GenBank/DDBJ databases">
        <title>Draft genome sequences of two protease-producing strains of Arsukibacterium isolated from two cold and alkaline environments.</title>
        <authorList>
            <person name="Lylloff J.E."/>
            <person name="Skov L.B."/>
            <person name="Jepsen M."/>
            <person name="Hallin P.F."/>
            <person name="Sorensen S.J."/>
            <person name="Stougaard P."/>
            <person name="Glaring M.A."/>
        </authorList>
    </citation>
    <scope>NUCLEOTIDE SEQUENCE [LARGE SCALE GENOMIC DNA]</scope>
    <source>
        <strain evidence="2 3">GCM72</strain>
    </source>
</reference>
<dbReference type="SUPFAM" id="SSF51004">
    <property type="entry name" value="C-terminal (heme d1) domain of cytochrome cd1-nitrite reductase"/>
    <property type="match status" value="1"/>
</dbReference>
<sequence>MKIQTKVAYLALAMSAALLTGCGDTTVTINELPPIVGDDHDHDDDHDHGGVNAAGRLVLSAIDSAFVQVLELPAKTELNTFVVSTTPSALYASGDYRYAAVVQRNDDLVQFIDGGLWQEDHVDHMDDFQAAPRLMPFQLSQVRPTHFSAADGQLAVFFDGNAATGAAAGVAVLTDADIGEDRSDYPQLSLTTHQHGLAQPRGEFLISSIRDANSSTTLPDQVGLYHQHGDHFDLEEIFAVSCPNMHGSAQNHEFIAFGCSDGVLLIEQDGETFTASKLANTDEFSGSMRIGTLAGHDAAEHFIGLAGAAVFAIDAEDAEMALLDWQPGAATAIWGYGFAEQGEKFVLLDNTGALTIFNYHGHEHEGSDEPAFEFAAKLALTAANLADLPAGARFQLAISAADDKVYVTDPIARQLHTIDLHDAEVVNTKQLNFIPHRITWLGIAEPEHGHHDH</sequence>
<dbReference type="GO" id="GO:0008168">
    <property type="term" value="F:methyltransferase activity"/>
    <property type="evidence" value="ECO:0007669"/>
    <property type="project" value="UniProtKB-KW"/>
</dbReference>
<comment type="caution">
    <text evidence="2">The sequence shown here is derived from an EMBL/GenBank/DDBJ whole genome shotgun (WGS) entry which is preliminary data.</text>
</comment>
<evidence type="ECO:0000256" key="1">
    <source>
        <dbReference type="SAM" id="SignalP"/>
    </source>
</evidence>
<proteinExistence type="predicted"/>
<protein>
    <submittedName>
        <fullName evidence="2">5-methyltetrahydrofolate--homocysteine methyltransferase</fullName>
    </submittedName>
</protein>
<organism evidence="2 3">
    <name type="scientific">Arsukibacterium ikkense</name>
    <dbReference type="NCBI Taxonomy" id="336831"/>
    <lineage>
        <taxon>Bacteria</taxon>
        <taxon>Pseudomonadati</taxon>
        <taxon>Pseudomonadota</taxon>
        <taxon>Gammaproteobacteria</taxon>
        <taxon>Chromatiales</taxon>
        <taxon>Chromatiaceae</taxon>
        <taxon>Arsukibacterium</taxon>
    </lineage>
</organism>
<dbReference type="Proteomes" id="UP000034228">
    <property type="component" value="Unassembled WGS sequence"/>
</dbReference>
<keyword evidence="3" id="KW-1185">Reference proteome</keyword>
<dbReference type="STRING" id="336831.WG68_17855"/>
<evidence type="ECO:0000313" key="2">
    <source>
        <dbReference type="EMBL" id="KKO43993.1"/>
    </source>
</evidence>
<dbReference type="OrthoDB" id="60524at2"/>
<dbReference type="AlphaFoldDB" id="A0A0M2V4A0"/>
<gene>
    <name evidence="2" type="ORF">WG68_17855</name>
</gene>
<dbReference type="PROSITE" id="PS51257">
    <property type="entry name" value="PROKAR_LIPOPROTEIN"/>
    <property type="match status" value="1"/>
</dbReference>